<organism evidence="1">
    <name type="scientific">marine sediment metagenome</name>
    <dbReference type="NCBI Taxonomy" id="412755"/>
    <lineage>
        <taxon>unclassified sequences</taxon>
        <taxon>metagenomes</taxon>
        <taxon>ecological metagenomes</taxon>
    </lineage>
</organism>
<comment type="caution">
    <text evidence="1">The sequence shown here is derived from an EMBL/GenBank/DDBJ whole genome shotgun (WGS) entry which is preliminary data.</text>
</comment>
<name>A0A0F9GKE7_9ZZZZ</name>
<evidence type="ECO:0000313" key="1">
    <source>
        <dbReference type="EMBL" id="KKL63672.1"/>
    </source>
</evidence>
<dbReference type="AlphaFoldDB" id="A0A0F9GKE7"/>
<dbReference type="EMBL" id="LAZR01028085">
    <property type="protein sequence ID" value="KKL63672.1"/>
    <property type="molecule type" value="Genomic_DNA"/>
</dbReference>
<sequence>MTWLRWQLYRFWVGCKEAECTYYSSRPPHCSVGEWHEIVHRSFLEESARIEARNWRLQRGRPVPADYWWLWEAAGRHPKDLPAELVYWRT</sequence>
<reference evidence="1" key="1">
    <citation type="journal article" date="2015" name="Nature">
        <title>Complex archaea that bridge the gap between prokaryotes and eukaryotes.</title>
        <authorList>
            <person name="Spang A."/>
            <person name="Saw J.H."/>
            <person name="Jorgensen S.L."/>
            <person name="Zaremba-Niedzwiedzka K."/>
            <person name="Martijn J."/>
            <person name="Lind A.E."/>
            <person name="van Eijk R."/>
            <person name="Schleper C."/>
            <person name="Guy L."/>
            <person name="Ettema T.J."/>
        </authorList>
    </citation>
    <scope>NUCLEOTIDE SEQUENCE</scope>
</reference>
<protein>
    <submittedName>
        <fullName evidence="1">Uncharacterized protein</fullName>
    </submittedName>
</protein>
<accession>A0A0F9GKE7</accession>
<proteinExistence type="predicted"/>
<gene>
    <name evidence="1" type="ORF">LCGC14_2172760</name>
</gene>